<evidence type="ECO:0000256" key="1">
    <source>
        <dbReference type="ARBA" id="ARBA00004123"/>
    </source>
</evidence>
<dbReference type="HOGENOM" id="CLU_077443_0_0_1"/>
<feature type="non-terminal residue" evidence="8">
    <location>
        <position position="221"/>
    </location>
</feature>
<evidence type="ECO:0000256" key="3">
    <source>
        <dbReference type="ARBA" id="ARBA00022771"/>
    </source>
</evidence>
<feature type="region of interest" description="Disordered" evidence="6">
    <location>
        <begin position="202"/>
        <end position="221"/>
    </location>
</feature>
<dbReference type="Proteomes" id="UP000019804">
    <property type="component" value="Unassembled WGS sequence"/>
</dbReference>
<keyword evidence="3" id="KW-0863">Zinc-finger</keyword>
<protein>
    <recommendedName>
        <fullName evidence="7">HAT C-terminal dimerisation domain-containing protein</fullName>
    </recommendedName>
</protein>
<keyword evidence="5" id="KW-0539">Nucleus</keyword>
<dbReference type="InterPro" id="IPR008906">
    <property type="entry name" value="HATC_C_dom"/>
</dbReference>
<dbReference type="PANTHER" id="PTHR46481:SF10">
    <property type="entry name" value="ZINC FINGER BED DOMAIN-CONTAINING PROTEIN 39"/>
    <property type="match status" value="1"/>
</dbReference>
<dbReference type="GO" id="GO:0008270">
    <property type="term" value="F:zinc ion binding"/>
    <property type="evidence" value="ECO:0007669"/>
    <property type="project" value="UniProtKB-KW"/>
</dbReference>
<evidence type="ECO:0000259" key="7">
    <source>
        <dbReference type="Pfam" id="PF05699"/>
    </source>
</evidence>
<dbReference type="PANTHER" id="PTHR46481">
    <property type="entry name" value="ZINC FINGER BED DOMAIN-CONTAINING PROTEIN 4"/>
    <property type="match status" value="1"/>
</dbReference>
<dbReference type="GeneID" id="63698556"/>
<dbReference type="GO" id="GO:0005634">
    <property type="term" value="C:nucleus"/>
    <property type="evidence" value="ECO:0007669"/>
    <property type="project" value="UniProtKB-SubCell"/>
</dbReference>
<dbReference type="InterPro" id="IPR052035">
    <property type="entry name" value="ZnF_BED_domain_contain"/>
</dbReference>
<proteinExistence type="predicted"/>
<evidence type="ECO:0000313" key="9">
    <source>
        <dbReference type="Proteomes" id="UP000019804"/>
    </source>
</evidence>
<sequence length="221" mass="25829">MLEALESAEVKLREYYRRTDDKDLHNIYAHGTILAPQHKLQFFRTKDWSEEYATIYHESLQDWMKVYQTDSLLTSRPQASVQASELDKMLAFETESTQNQDELTRYLQGGLVSISPRQFWKDHEHEFPTLARIARDIFSIPATGAGVERLFNSARDICHHRRGRLNANTIQDLMMFTCATRFEMEEEQIAFIQSLSIHEEGETDDLFTETEDIEPISDTEE</sequence>
<feature type="domain" description="HAT C-terminal dimerisation" evidence="7">
    <location>
        <begin position="102"/>
        <end position="175"/>
    </location>
</feature>
<reference evidence="9" key="1">
    <citation type="journal article" date="2014" name="Nat. Commun.">
        <title>Genomic adaptations of the halophilic Dead Sea filamentous fungus Eurotium rubrum.</title>
        <authorList>
            <person name="Kis-Papo T."/>
            <person name="Weig A.R."/>
            <person name="Riley R."/>
            <person name="Persoh D."/>
            <person name="Salamov A."/>
            <person name="Sun H."/>
            <person name="Lipzen A."/>
            <person name="Wasser S.P."/>
            <person name="Rambold G."/>
            <person name="Grigoriev I.V."/>
            <person name="Nevo E."/>
        </authorList>
    </citation>
    <scope>NUCLEOTIDE SEQUENCE [LARGE SCALE GENOMIC DNA]</scope>
    <source>
        <strain evidence="9">CBS 135680</strain>
    </source>
</reference>
<evidence type="ECO:0000313" key="8">
    <source>
        <dbReference type="EMBL" id="EYE91019.1"/>
    </source>
</evidence>
<dbReference type="Pfam" id="PF05699">
    <property type="entry name" value="Dimer_Tnp_hAT"/>
    <property type="match status" value="1"/>
</dbReference>
<comment type="subcellular location">
    <subcellularLocation>
        <location evidence="1">Nucleus</location>
    </subcellularLocation>
</comment>
<dbReference type="AlphaFoldDB" id="A0A017S314"/>
<evidence type="ECO:0000256" key="6">
    <source>
        <dbReference type="SAM" id="MobiDB-lite"/>
    </source>
</evidence>
<dbReference type="InterPro" id="IPR012337">
    <property type="entry name" value="RNaseH-like_sf"/>
</dbReference>
<evidence type="ECO:0000256" key="5">
    <source>
        <dbReference type="ARBA" id="ARBA00023242"/>
    </source>
</evidence>
<organism evidence="8 9">
    <name type="scientific">Aspergillus ruber (strain CBS 135680)</name>
    <dbReference type="NCBI Taxonomy" id="1388766"/>
    <lineage>
        <taxon>Eukaryota</taxon>
        <taxon>Fungi</taxon>
        <taxon>Dikarya</taxon>
        <taxon>Ascomycota</taxon>
        <taxon>Pezizomycotina</taxon>
        <taxon>Eurotiomycetes</taxon>
        <taxon>Eurotiomycetidae</taxon>
        <taxon>Eurotiales</taxon>
        <taxon>Aspergillaceae</taxon>
        <taxon>Aspergillus</taxon>
        <taxon>Aspergillus subgen. Aspergillus</taxon>
    </lineage>
</organism>
<dbReference type="RefSeq" id="XP_040634709.1">
    <property type="nucleotide sequence ID" value="XM_040783432.1"/>
</dbReference>
<name>A0A017S314_ASPRC</name>
<gene>
    <name evidence="8" type="ORF">EURHEDRAFT_433883</name>
</gene>
<evidence type="ECO:0000256" key="2">
    <source>
        <dbReference type="ARBA" id="ARBA00022723"/>
    </source>
</evidence>
<keyword evidence="4" id="KW-0862">Zinc</keyword>
<dbReference type="OrthoDB" id="4507940at2759"/>
<dbReference type="SUPFAM" id="SSF53098">
    <property type="entry name" value="Ribonuclease H-like"/>
    <property type="match status" value="1"/>
</dbReference>
<keyword evidence="9" id="KW-1185">Reference proteome</keyword>
<dbReference type="EMBL" id="KK088450">
    <property type="protein sequence ID" value="EYE91019.1"/>
    <property type="molecule type" value="Genomic_DNA"/>
</dbReference>
<dbReference type="GO" id="GO:0046983">
    <property type="term" value="F:protein dimerization activity"/>
    <property type="evidence" value="ECO:0007669"/>
    <property type="project" value="InterPro"/>
</dbReference>
<keyword evidence="2" id="KW-0479">Metal-binding</keyword>
<evidence type="ECO:0000256" key="4">
    <source>
        <dbReference type="ARBA" id="ARBA00022833"/>
    </source>
</evidence>
<accession>A0A017S314</accession>